<dbReference type="EMBL" id="VCGU01000005">
    <property type="protein sequence ID" value="TRY75645.1"/>
    <property type="molecule type" value="Genomic_DNA"/>
</dbReference>
<dbReference type="GO" id="GO:0005794">
    <property type="term" value="C:Golgi apparatus"/>
    <property type="evidence" value="ECO:0007669"/>
    <property type="project" value="TreeGrafter"/>
</dbReference>
<feature type="transmembrane region" description="Helical" evidence="7">
    <location>
        <begin position="515"/>
        <end position="533"/>
    </location>
</feature>
<feature type="transmembrane region" description="Helical" evidence="7">
    <location>
        <begin position="380"/>
        <end position="399"/>
    </location>
</feature>
<feature type="transmembrane region" description="Helical" evidence="7">
    <location>
        <begin position="280"/>
        <end position="300"/>
    </location>
</feature>
<feature type="transmembrane region" description="Helical" evidence="7">
    <location>
        <begin position="350"/>
        <end position="368"/>
    </location>
</feature>
<evidence type="ECO:0000256" key="3">
    <source>
        <dbReference type="ARBA" id="ARBA00022692"/>
    </source>
</evidence>
<evidence type="ECO:0000256" key="2">
    <source>
        <dbReference type="ARBA" id="ARBA00009665"/>
    </source>
</evidence>
<keyword evidence="11" id="KW-1185">Reference proteome</keyword>
<keyword evidence="4 7" id="KW-1133">Transmembrane helix</keyword>
<feature type="domain" description="SPX" evidence="9">
    <location>
        <begin position="1"/>
        <end position="182"/>
    </location>
</feature>
<comment type="subcellular location">
    <subcellularLocation>
        <location evidence="1">Membrane</location>
        <topology evidence="1">Multi-pass membrane protein</topology>
    </subcellularLocation>
</comment>
<dbReference type="CDD" id="cd14477">
    <property type="entry name" value="SPX_XPR1_like"/>
    <property type="match status" value="1"/>
</dbReference>
<feature type="transmembrane region" description="Helical" evidence="7">
    <location>
        <begin position="485"/>
        <end position="503"/>
    </location>
</feature>
<feature type="transmembrane region" description="Helical" evidence="7">
    <location>
        <begin position="324"/>
        <end position="344"/>
    </location>
</feature>
<evidence type="ECO:0000259" key="8">
    <source>
        <dbReference type="PROSITE" id="PS51380"/>
    </source>
</evidence>
<dbReference type="GO" id="GO:0006817">
    <property type="term" value="P:phosphate ion transport"/>
    <property type="evidence" value="ECO:0007669"/>
    <property type="project" value="TreeGrafter"/>
</dbReference>
<dbReference type="InterPro" id="IPR004342">
    <property type="entry name" value="EXS_C"/>
</dbReference>
<name>A0A553PD82_TIGCA</name>
<dbReference type="AlphaFoldDB" id="A0A553PD82"/>
<dbReference type="PANTHER" id="PTHR10783:SF103">
    <property type="entry name" value="SOLUTE CARRIER FAMILY 53 MEMBER 1"/>
    <property type="match status" value="1"/>
</dbReference>
<dbReference type="Proteomes" id="UP000318571">
    <property type="component" value="Chromosome 2"/>
</dbReference>
<sequence length="702" mass="81960">MKFAEHLGAHITPEWRKQYIQYEEMKSMLSLAVEEAPSVEVVELEVRQRYFANFDEKFFTFCERELTKINTFYSEKLAEATRKFATLKSELEILSEPHIADKRLFSFARRRDPNANASSAGSGPRERIAPRKLQDLKLAFSEYYLSLVLLQNYQNLNFTGFRKILKKHDKNLETDSGVKWRSENVDVAHFYANKDIDKLIQETETRFINELESGDRQKAMKRLRVPPLGDQQSPWTTFKVGLFSGAFLVLVIAVFLSGIFHDYTNQETIRDDWRIVFRLYRGPFLVIMFIFLIGINVYGWRSSGVNHVLIFELDPRNHLSEQHLMELAAVLGVVWTLSVLTFLYSHHLSIPAYVNPLALIVIMALFMLNPTRTFRFEARFWLLRVLSRILCAPFFYVGFADFWLADQLNSLATAFTDFHYLLCFYTSPNATVDGNWEVANDLSICVSSSNWLRPLVKCLPAWFRFAQCLRRYRDSKEAFPHLVNAGKYSTTFLVTIFSALWDWDKDNSGRLYGVFFYLYIGSSIVSSMYAYAWDIKMDWGFFEKTTGENKFLREEIVYSSRSYYYFAIVEDFVLRFVWALSLALQELDYIQGDVMTTILAPLEVFRRFVWNFFRLENEHLNNCGNFRAVRDISVAPIDASDQALIIRMMDEPDGVFLVRKRKLGNLSLATKKTKDDQMSQQPLLSPKHEDDEVDDNENEKQL</sequence>
<dbReference type="Pfam" id="PF03105">
    <property type="entry name" value="SPX"/>
    <property type="match status" value="2"/>
</dbReference>
<dbReference type="PROSITE" id="PS51382">
    <property type="entry name" value="SPX"/>
    <property type="match status" value="1"/>
</dbReference>
<keyword evidence="5 7" id="KW-0472">Membrane</keyword>
<dbReference type="OrthoDB" id="9970435at2759"/>
<comment type="caution">
    <text evidence="10">The sequence shown here is derived from an EMBL/GenBank/DDBJ whole genome shotgun (WGS) entry which is preliminary data.</text>
</comment>
<dbReference type="GO" id="GO:0000822">
    <property type="term" value="F:inositol hexakisphosphate binding"/>
    <property type="evidence" value="ECO:0007669"/>
    <property type="project" value="TreeGrafter"/>
</dbReference>
<dbReference type="InterPro" id="IPR004331">
    <property type="entry name" value="SPX_dom"/>
</dbReference>
<evidence type="ECO:0000256" key="1">
    <source>
        <dbReference type="ARBA" id="ARBA00004141"/>
    </source>
</evidence>
<feature type="domain" description="EXS" evidence="8">
    <location>
        <begin position="444"/>
        <end position="646"/>
    </location>
</feature>
<reference evidence="10 11" key="1">
    <citation type="journal article" date="2018" name="Nat. Ecol. Evol.">
        <title>Genomic signatures of mitonuclear coevolution across populations of Tigriopus californicus.</title>
        <authorList>
            <person name="Barreto F.S."/>
            <person name="Watson E.T."/>
            <person name="Lima T.G."/>
            <person name="Willett C.S."/>
            <person name="Edmands S."/>
            <person name="Li W."/>
            <person name="Burton R.S."/>
        </authorList>
    </citation>
    <scope>NUCLEOTIDE SEQUENCE [LARGE SCALE GENOMIC DNA]</scope>
    <source>
        <strain evidence="10 11">San Diego</strain>
    </source>
</reference>
<keyword evidence="3 7" id="KW-0812">Transmembrane</keyword>
<dbReference type="STRING" id="6832.A0A553PD82"/>
<proteinExistence type="inferred from homology"/>
<evidence type="ECO:0000313" key="11">
    <source>
        <dbReference type="Proteomes" id="UP000318571"/>
    </source>
</evidence>
<gene>
    <name evidence="10" type="ORF">TCAL_12140</name>
</gene>
<dbReference type="PANTHER" id="PTHR10783">
    <property type="entry name" value="XENOTROPIC AND POLYTROPIC RETROVIRUS RECEPTOR 1-RELATED"/>
    <property type="match status" value="1"/>
</dbReference>
<comment type="similarity">
    <text evidence="2">Belongs to the SYG1 (TC 2.A.94) family.</text>
</comment>
<dbReference type="OMA" id="FMQLYGV"/>
<evidence type="ECO:0000256" key="4">
    <source>
        <dbReference type="ARBA" id="ARBA00022989"/>
    </source>
</evidence>
<evidence type="ECO:0000313" key="10">
    <source>
        <dbReference type="EMBL" id="TRY75645.1"/>
    </source>
</evidence>
<evidence type="ECO:0008006" key="12">
    <source>
        <dbReference type="Google" id="ProtNLM"/>
    </source>
</evidence>
<organism evidence="10 11">
    <name type="scientific">Tigriopus californicus</name>
    <name type="common">Marine copepod</name>
    <dbReference type="NCBI Taxonomy" id="6832"/>
    <lineage>
        <taxon>Eukaryota</taxon>
        <taxon>Metazoa</taxon>
        <taxon>Ecdysozoa</taxon>
        <taxon>Arthropoda</taxon>
        <taxon>Crustacea</taxon>
        <taxon>Multicrustacea</taxon>
        <taxon>Hexanauplia</taxon>
        <taxon>Copepoda</taxon>
        <taxon>Harpacticoida</taxon>
        <taxon>Harpacticidae</taxon>
        <taxon>Tigriopus</taxon>
    </lineage>
</organism>
<dbReference type="PROSITE" id="PS51380">
    <property type="entry name" value="EXS"/>
    <property type="match status" value="1"/>
</dbReference>
<dbReference type="Pfam" id="PF03124">
    <property type="entry name" value="EXS"/>
    <property type="match status" value="1"/>
</dbReference>
<dbReference type="GO" id="GO:0016036">
    <property type="term" value="P:cellular response to phosphate starvation"/>
    <property type="evidence" value="ECO:0007669"/>
    <property type="project" value="TreeGrafter"/>
</dbReference>
<protein>
    <recommendedName>
        <fullName evidence="12">EXS domain-containing protein</fullName>
    </recommendedName>
</protein>
<evidence type="ECO:0000256" key="6">
    <source>
        <dbReference type="SAM" id="MobiDB-lite"/>
    </source>
</evidence>
<accession>A0A553PD82</accession>
<feature type="compositionally biased region" description="Acidic residues" evidence="6">
    <location>
        <begin position="691"/>
        <end position="702"/>
    </location>
</feature>
<dbReference type="GO" id="GO:0005886">
    <property type="term" value="C:plasma membrane"/>
    <property type="evidence" value="ECO:0007669"/>
    <property type="project" value="TreeGrafter"/>
</dbReference>
<feature type="transmembrane region" description="Helical" evidence="7">
    <location>
        <begin position="240"/>
        <end position="260"/>
    </location>
</feature>
<evidence type="ECO:0000256" key="7">
    <source>
        <dbReference type="SAM" id="Phobius"/>
    </source>
</evidence>
<evidence type="ECO:0000259" key="9">
    <source>
        <dbReference type="PROSITE" id="PS51382"/>
    </source>
</evidence>
<feature type="region of interest" description="Disordered" evidence="6">
    <location>
        <begin position="669"/>
        <end position="702"/>
    </location>
</feature>
<evidence type="ECO:0000256" key="5">
    <source>
        <dbReference type="ARBA" id="ARBA00023136"/>
    </source>
</evidence>